<dbReference type="InterPro" id="IPR051083">
    <property type="entry name" value="GrpII_Intron_Splice-Mob/Def"/>
</dbReference>
<dbReference type="PROSITE" id="PS50878">
    <property type="entry name" value="RT_POL"/>
    <property type="match status" value="1"/>
</dbReference>
<dbReference type="InterPro" id="IPR049030">
    <property type="entry name" value="AI2M-like_HNH"/>
</dbReference>
<comment type="subcellular location">
    <subcellularLocation>
        <location evidence="1">Mitochondrion</location>
    </subcellularLocation>
</comment>
<dbReference type="EMBL" id="LR026971">
    <property type="protein sequence ID" value="VBB87369.1"/>
    <property type="molecule type" value="Genomic_DNA"/>
</dbReference>
<dbReference type="Pfam" id="PF00078">
    <property type="entry name" value="RVT_1"/>
    <property type="match status" value="1"/>
</dbReference>
<feature type="transmembrane region" description="Helical" evidence="3">
    <location>
        <begin position="12"/>
        <end position="30"/>
    </location>
</feature>
<dbReference type="CDD" id="cd01651">
    <property type="entry name" value="RT_G2_intron"/>
    <property type="match status" value="1"/>
</dbReference>
<gene>
    <name evidence="5" type="ORF">PAMITO_ORF787</name>
</gene>
<dbReference type="PANTHER" id="PTHR34047">
    <property type="entry name" value="NUCLEAR INTRON MATURASE 1, MITOCHONDRIAL-RELATED"/>
    <property type="match status" value="1"/>
</dbReference>
<dbReference type="InterPro" id="IPR024937">
    <property type="entry name" value="Domain_X"/>
</dbReference>
<dbReference type="CDD" id="cd00085">
    <property type="entry name" value="HNHc"/>
    <property type="match status" value="1"/>
</dbReference>
<proteinExistence type="predicted"/>
<feature type="transmembrane region" description="Helical" evidence="3">
    <location>
        <begin position="64"/>
        <end position="86"/>
    </location>
</feature>
<evidence type="ECO:0000256" key="3">
    <source>
        <dbReference type="SAM" id="Phobius"/>
    </source>
</evidence>
<keyword evidence="5" id="KW-0808">Transferase</keyword>
<dbReference type="GO" id="GO:0003964">
    <property type="term" value="F:RNA-directed DNA polymerase activity"/>
    <property type="evidence" value="ECO:0007669"/>
    <property type="project" value="UniProtKB-KW"/>
</dbReference>
<dbReference type="SMART" id="SM00507">
    <property type="entry name" value="HNHc"/>
    <property type="match status" value="1"/>
</dbReference>
<evidence type="ECO:0000259" key="4">
    <source>
        <dbReference type="PROSITE" id="PS50878"/>
    </source>
</evidence>
<keyword evidence="6" id="KW-1185">Reference proteome</keyword>
<dbReference type="Proteomes" id="UP000280685">
    <property type="component" value="Mitochondrion MT"/>
</dbReference>
<reference evidence="5" key="1">
    <citation type="submission" date="2018-02" db="EMBL/GenBank/DDBJ databases">
        <authorList>
            <person name="Silar P."/>
        </authorList>
    </citation>
    <scope>NUCLEOTIDE SEQUENCE [LARGE SCALE GENOMIC DNA]</scope>
    <source>
        <strain evidence="5">T</strain>
    </source>
</reference>
<dbReference type="InterPro" id="IPR000477">
    <property type="entry name" value="RT_dom"/>
</dbReference>
<organism evidence="5 6">
    <name type="scientific">Podospora comata</name>
    <dbReference type="NCBI Taxonomy" id="48703"/>
    <lineage>
        <taxon>Eukaryota</taxon>
        <taxon>Fungi</taxon>
        <taxon>Dikarya</taxon>
        <taxon>Ascomycota</taxon>
        <taxon>Pezizomycotina</taxon>
        <taxon>Sordariomycetes</taxon>
        <taxon>Sordariomycetidae</taxon>
        <taxon>Sordariales</taxon>
        <taxon>Podosporaceae</taxon>
        <taxon>Podospora</taxon>
    </lineage>
</organism>
<dbReference type="InterPro" id="IPR043502">
    <property type="entry name" value="DNA/RNA_pol_sf"/>
</dbReference>
<geneLocation type="mitochondrion" evidence="5"/>
<feature type="non-terminal residue" evidence="5">
    <location>
        <position position="1"/>
    </location>
</feature>
<protein>
    <submittedName>
        <fullName evidence="5">Reverse transcriptase COI ialpha grpII protein</fullName>
    </submittedName>
</protein>
<keyword evidence="5" id="KW-0548">Nucleotidyltransferase</keyword>
<keyword evidence="5" id="KW-0695">RNA-directed DNA polymerase</keyword>
<dbReference type="Pfam" id="PF01348">
    <property type="entry name" value="Intron_maturas2"/>
    <property type="match status" value="1"/>
</dbReference>
<keyword evidence="3" id="KW-1133">Transmembrane helix</keyword>
<dbReference type="InterPro" id="IPR003615">
    <property type="entry name" value="HNH_nuc"/>
</dbReference>
<keyword evidence="3" id="KW-0812">Transmembrane</keyword>
<sequence>APFNVRFKSGGIDPISYCLCLLNLLTYLMTKGLRECSMSVNPYLTIAIKSVENGEVKASYVLRLLTMVGLCVSVGIKIAIALYWVLIEISASLIKNSYSFTTSERGHIVYNAKGRRRLNVGNSGLPKGRNSYGNGSVVVGVSSGKWIHTKVRKSKVSSKSEARKGQGSLGEMLMFNERGQCINAYEVICKLEALYTAYMNIKSEPGNMTPGVDSETLDGISKEWFEKISELLKKEQFRFRPTRRVYIPKANGKMRPLGIASPRDKIVQEVFRAILEQVLEPRFHSSSHGFRPSRGCHSALATIRYWNGVKWFIEGDIKGFFDNIDHHILEKLLVKHFQDQRFIDLYWKMVKAGYVEFDKDKSSIIGVPQGGIASPILSNLVLNELDEFVQNIVDEFNEKLKGGKHTRKNPAYVVIDSRIGAITRLERKLKLKGQELDSVRKLERMKLIKDRASMPSMIPNPDLAKIYYVRYADDWLIGVAGSSEIARVIKEKIATYLKDTLKLELSMEKTLITNASEDKAYFLGTEIQRISSVKGEIKRFKNIKGHPQRIPTTFTVMNAPINKLVTKLVDKGIVTWKSKVLNEDNLIPQPILKWVNLPIRDIILRYKMIWNGYINYYSFADNKPRLVLIYWILRKSLAKTLATKLKLGTVRKVYLKFGVNLRYEIPGAENKIIEFTKGNLLPTPKNFKGKTNFVDNLKVVEWSLRTVSFFNYVCASCGASDNLQVHHVKHIRTIDVKLSGFDKQLAAINRKQVTLCTSCHNKVHTGKYDGMSLKYMKDISKPE</sequence>
<evidence type="ECO:0000256" key="2">
    <source>
        <dbReference type="ARBA" id="ARBA00023128"/>
    </source>
</evidence>
<keyword evidence="3" id="KW-0472">Membrane</keyword>
<dbReference type="Pfam" id="PF21368">
    <property type="entry name" value="AI2M-like_HNH"/>
    <property type="match status" value="1"/>
</dbReference>
<dbReference type="PANTHER" id="PTHR34047:SF8">
    <property type="entry name" value="PROTEIN YKFC"/>
    <property type="match status" value="1"/>
</dbReference>
<name>A0ABY6SMV1_PODCO</name>
<dbReference type="SUPFAM" id="SSF56672">
    <property type="entry name" value="DNA/RNA polymerases"/>
    <property type="match status" value="1"/>
</dbReference>
<accession>A0ABY6SMV1</accession>
<feature type="domain" description="Reverse transcriptase" evidence="4">
    <location>
        <begin position="228"/>
        <end position="527"/>
    </location>
</feature>
<evidence type="ECO:0000313" key="6">
    <source>
        <dbReference type="Proteomes" id="UP000280685"/>
    </source>
</evidence>
<evidence type="ECO:0000256" key="1">
    <source>
        <dbReference type="ARBA" id="ARBA00004173"/>
    </source>
</evidence>
<keyword evidence="2 5" id="KW-0496">Mitochondrion</keyword>
<evidence type="ECO:0000313" key="5">
    <source>
        <dbReference type="EMBL" id="VBB87369.1"/>
    </source>
</evidence>